<dbReference type="FunFam" id="3.40.50.300:FF:000586">
    <property type="entry name" value="Rab family GTPase"/>
    <property type="match status" value="1"/>
</dbReference>
<gene>
    <name evidence="8" type="ORF">PPERSA_02576</name>
</gene>
<dbReference type="NCBIfam" id="TIGR00231">
    <property type="entry name" value="small_GTP"/>
    <property type="match status" value="1"/>
</dbReference>
<dbReference type="InParanoid" id="A0A0V0R6C1"/>
<keyword evidence="5" id="KW-0472">Membrane</keyword>
<evidence type="ECO:0000256" key="6">
    <source>
        <dbReference type="ARBA" id="ARBA00023288"/>
    </source>
</evidence>
<dbReference type="GO" id="GO:0005525">
    <property type="term" value="F:GTP binding"/>
    <property type="evidence" value="ECO:0007669"/>
    <property type="project" value="UniProtKB-KW"/>
</dbReference>
<comment type="similarity">
    <text evidence="2">Belongs to the small GTPase superfamily. Rab family.</text>
</comment>
<organism evidence="8 9">
    <name type="scientific">Pseudocohnilembus persalinus</name>
    <name type="common">Ciliate</name>
    <dbReference type="NCBI Taxonomy" id="266149"/>
    <lineage>
        <taxon>Eukaryota</taxon>
        <taxon>Sar</taxon>
        <taxon>Alveolata</taxon>
        <taxon>Ciliophora</taxon>
        <taxon>Intramacronucleata</taxon>
        <taxon>Oligohymenophorea</taxon>
        <taxon>Scuticociliatia</taxon>
        <taxon>Philasterida</taxon>
        <taxon>Pseudocohnilembidae</taxon>
        <taxon>Pseudocohnilembus</taxon>
    </lineage>
</organism>
<dbReference type="SMART" id="SM00176">
    <property type="entry name" value="RAN"/>
    <property type="match status" value="1"/>
</dbReference>
<dbReference type="PROSITE" id="PS51420">
    <property type="entry name" value="RHO"/>
    <property type="match status" value="1"/>
</dbReference>
<comment type="caution">
    <text evidence="8">The sequence shown here is derived from an EMBL/GenBank/DDBJ whole genome shotgun (WGS) entry which is preliminary data.</text>
</comment>
<keyword evidence="3" id="KW-0547">Nucleotide-binding</keyword>
<dbReference type="SMART" id="SM00174">
    <property type="entry name" value="RHO"/>
    <property type="match status" value="1"/>
</dbReference>
<evidence type="ECO:0000313" key="8">
    <source>
        <dbReference type="EMBL" id="KRX09704.1"/>
    </source>
</evidence>
<dbReference type="Proteomes" id="UP000054937">
    <property type="component" value="Unassembled WGS sequence"/>
</dbReference>
<keyword evidence="4" id="KW-0342">GTP-binding</keyword>
<dbReference type="Gene3D" id="3.40.50.300">
    <property type="entry name" value="P-loop containing nucleotide triphosphate hydrolases"/>
    <property type="match status" value="1"/>
</dbReference>
<evidence type="ECO:0000256" key="7">
    <source>
        <dbReference type="SAM" id="MobiDB-lite"/>
    </source>
</evidence>
<keyword evidence="6" id="KW-0449">Lipoprotein</keyword>
<dbReference type="AlphaFoldDB" id="A0A0V0R6C1"/>
<evidence type="ECO:0000256" key="3">
    <source>
        <dbReference type="ARBA" id="ARBA00022741"/>
    </source>
</evidence>
<protein>
    <submittedName>
        <fullName evidence="8">p-loop containing nucleoside triphosphate hydrolase</fullName>
    </submittedName>
</protein>
<dbReference type="EMBL" id="LDAU01000044">
    <property type="protein sequence ID" value="KRX09704.1"/>
    <property type="molecule type" value="Genomic_DNA"/>
</dbReference>
<dbReference type="InterPro" id="IPR050305">
    <property type="entry name" value="Small_GTPase_Rab"/>
</dbReference>
<evidence type="ECO:0000256" key="1">
    <source>
        <dbReference type="ARBA" id="ARBA00004308"/>
    </source>
</evidence>
<dbReference type="InterPro" id="IPR001806">
    <property type="entry name" value="Small_GTPase"/>
</dbReference>
<accession>A0A0V0R6C1</accession>
<evidence type="ECO:0000313" key="9">
    <source>
        <dbReference type="Proteomes" id="UP000054937"/>
    </source>
</evidence>
<proteinExistence type="inferred from homology"/>
<dbReference type="GO" id="GO:0012505">
    <property type="term" value="C:endomembrane system"/>
    <property type="evidence" value="ECO:0007669"/>
    <property type="project" value="UniProtKB-SubCell"/>
</dbReference>
<name>A0A0V0R6C1_PSEPJ</name>
<feature type="compositionally biased region" description="Basic and acidic residues" evidence="7">
    <location>
        <begin position="209"/>
        <end position="218"/>
    </location>
</feature>
<dbReference type="PROSITE" id="PS51419">
    <property type="entry name" value="RAB"/>
    <property type="match status" value="1"/>
</dbReference>
<dbReference type="PANTHER" id="PTHR47980">
    <property type="entry name" value="LD44762P"/>
    <property type="match status" value="1"/>
</dbReference>
<feature type="region of interest" description="Disordered" evidence="7">
    <location>
        <begin position="184"/>
        <end position="226"/>
    </location>
</feature>
<dbReference type="SMART" id="SM00175">
    <property type="entry name" value="RAB"/>
    <property type="match status" value="1"/>
</dbReference>
<dbReference type="PROSITE" id="PS51421">
    <property type="entry name" value="RAS"/>
    <property type="match status" value="1"/>
</dbReference>
<dbReference type="SUPFAM" id="SSF52540">
    <property type="entry name" value="P-loop containing nucleoside triphosphate hydrolases"/>
    <property type="match status" value="1"/>
</dbReference>
<evidence type="ECO:0000256" key="5">
    <source>
        <dbReference type="ARBA" id="ARBA00023136"/>
    </source>
</evidence>
<dbReference type="CDD" id="cd00154">
    <property type="entry name" value="Rab"/>
    <property type="match status" value="1"/>
</dbReference>
<dbReference type="InterPro" id="IPR027417">
    <property type="entry name" value="P-loop_NTPase"/>
</dbReference>
<dbReference type="GO" id="GO:0003924">
    <property type="term" value="F:GTPase activity"/>
    <property type="evidence" value="ECO:0007669"/>
    <property type="project" value="InterPro"/>
</dbReference>
<dbReference type="OMA" id="VEEAFMM"/>
<keyword evidence="8" id="KW-0378">Hydrolase</keyword>
<keyword evidence="9" id="KW-1185">Reference proteome</keyword>
<evidence type="ECO:0000256" key="2">
    <source>
        <dbReference type="ARBA" id="ARBA00006270"/>
    </source>
</evidence>
<dbReference type="SMART" id="SM00173">
    <property type="entry name" value="RAS"/>
    <property type="match status" value="1"/>
</dbReference>
<evidence type="ECO:0000256" key="4">
    <source>
        <dbReference type="ARBA" id="ARBA00023134"/>
    </source>
</evidence>
<dbReference type="InterPro" id="IPR005225">
    <property type="entry name" value="Small_GTP-bd"/>
</dbReference>
<dbReference type="PRINTS" id="PR00449">
    <property type="entry name" value="RASTRNSFRMNG"/>
</dbReference>
<dbReference type="PROSITE" id="PS51417">
    <property type="entry name" value="ARF"/>
    <property type="match status" value="1"/>
</dbReference>
<dbReference type="Pfam" id="PF00071">
    <property type="entry name" value="Ras"/>
    <property type="match status" value="1"/>
</dbReference>
<comment type="subcellular location">
    <subcellularLocation>
        <location evidence="1">Endomembrane system</location>
    </subcellularLocation>
</comment>
<reference evidence="8 9" key="1">
    <citation type="journal article" date="2015" name="Sci. Rep.">
        <title>Genome of the facultative scuticociliatosis pathogen Pseudocohnilembus persalinus provides insight into its virulence through horizontal gene transfer.</title>
        <authorList>
            <person name="Xiong J."/>
            <person name="Wang G."/>
            <person name="Cheng J."/>
            <person name="Tian M."/>
            <person name="Pan X."/>
            <person name="Warren A."/>
            <person name="Jiang C."/>
            <person name="Yuan D."/>
            <person name="Miao W."/>
        </authorList>
    </citation>
    <scope>NUCLEOTIDE SEQUENCE [LARGE SCALE GENOMIC DNA]</scope>
    <source>
        <strain evidence="8">36N120E</strain>
    </source>
</reference>
<sequence>MLDTNYNYDYIFKLCVVGDSGVGKSSMLLRFSDNTFIENQYSTIGVDFKQKSLKINDNNVKLSIWDTAGQDRFNFITRAYYKGCNGVLFVFDTTNRQSFLNIQKWFDQVQETAQNSINQVEFLLVGNKADMYEERRVPKQEAEELAQLLNCKYIETSAKNGQNIDKSFINLCTNLVSTIEMIKGKKKKDKNNKNDEQQNQKNSHKLKIKTGDLNDKQNQKNNSTCC</sequence>